<keyword evidence="11" id="KW-0411">Iron-sulfur</keyword>
<evidence type="ECO:0000256" key="3">
    <source>
        <dbReference type="ARBA" id="ARBA00001966"/>
    </source>
</evidence>
<dbReference type="SUPFAM" id="SSF102114">
    <property type="entry name" value="Radical SAM enzymes"/>
    <property type="match status" value="1"/>
</dbReference>
<evidence type="ECO:0000256" key="10">
    <source>
        <dbReference type="ARBA" id="ARBA00023004"/>
    </source>
</evidence>
<dbReference type="InterPro" id="IPR058240">
    <property type="entry name" value="rSAM_sf"/>
</dbReference>
<comment type="catalytic activity">
    <reaction evidence="1">
        <text>L-lysine = D-beta-lysine</text>
        <dbReference type="Rhea" id="RHEA:44148"/>
        <dbReference type="ChEBI" id="CHEBI:32551"/>
        <dbReference type="ChEBI" id="CHEBI:84138"/>
    </reaction>
</comment>
<organism evidence="15 16">
    <name type="scientific">Agarivorans aestuarii</name>
    <dbReference type="NCBI Taxonomy" id="1563703"/>
    <lineage>
        <taxon>Bacteria</taxon>
        <taxon>Pseudomonadati</taxon>
        <taxon>Pseudomonadota</taxon>
        <taxon>Gammaproteobacteria</taxon>
        <taxon>Alteromonadales</taxon>
        <taxon>Alteromonadaceae</taxon>
        <taxon>Agarivorans</taxon>
    </lineage>
</organism>
<evidence type="ECO:0000256" key="13">
    <source>
        <dbReference type="ARBA" id="ARBA00030756"/>
    </source>
</evidence>
<dbReference type="NCBIfam" id="TIGR00238">
    <property type="entry name" value="KamA family radical SAM protein"/>
    <property type="match status" value="1"/>
</dbReference>
<dbReference type="EMBL" id="JAYDYW010000001">
    <property type="protein sequence ID" value="MEE1672270.1"/>
    <property type="molecule type" value="Genomic_DNA"/>
</dbReference>
<dbReference type="PANTHER" id="PTHR30538:SF1">
    <property type="entry name" value="L-LYSINE 2,3-AMINOMUTASE"/>
    <property type="match status" value="1"/>
</dbReference>
<sequence length="340" mass="38387">MLRIIPRNDAAVQGNWQKELANAITDPKDLLQFLQLDPENYQSDIAARKLFPMRVPLSFAKRMQSGNPNDPLLRQVLPQQAEFIDVAGFSQDPLEEHQAAVPGLLHKYQSRVLFIVRGGCAVNCRYCFRRHFPYQDNSPNKQGWQQALDYIAKDDAINEVIFSGGDPLMANDQQLAWLVEQLEQIDHLKRLRIHTRLPVVIPSRITDDLVELLAQSRLQTIVVSHINHPNEINQELSSAFAKLHQAGITLLNQGVLLKDINDDASTLAQLSEALFSANILPYYLFLLDKVAGAAHYDIDEQSAVSIMRDLYQRLPGFLVPRLAREQAGKRSKTPIDIGLS</sequence>
<proteinExistence type="inferred from homology"/>
<comment type="cofactor">
    <cofactor evidence="2">
        <name>pyridoxal 5'-phosphate</name>
        <dbReference type="ChEBI" id="CHEBI:597326"/>
    </cofactor>
</comment>
<dbReference type="RefSeq" id="WP_329773570.1">
    <property type="nucleotide sequence ID" value="NZ_JAYDYW010000001.1"/>
</dbReference>
<evidence type="ECO:0000313" key="16">
    <source>
        <dbReference type="Proteomes" id="UP001310248"/>
    </source>
</evidence>
<dbReference type="SFLD" id="SFLDG01070">
    <property type="entry name" value="PLP-dependent"/>
    <property type="match status" value="1"/>
</dbReference>
<evidence type="ECO:0000313" key="15">
    <source>
        <dbReference type="EMBL" id="MEE1672270.1"/>
    </source>
</evidence>
<evidence type="ECO:0000256" key="6">
    <source>
        <dbReference type="ARBA" id="ARBA00022485"/>
    </source>
</evidence>
<dbReference type="PIRSF" id="PIRSF004911">
    <property type="entry name" value="DUF160"/>
    <property type="match status" value="1"/>
</dbReference>
<feature type="domain" description="Radical SAM core" evidence="14">
    <location>
        <begin position="106"/>
        <end position="321"/>
    </location>
</feature>
<evidence type="ECO:0000256" key="12">
    <source>
        <dbReference type="ARBA" id="ARBA00023235"/>
    </source>
</evidence>
<keyword evidence="16" id="KW-1185">Reference proteome</keyword>
<keyword evidence="8" id="KW-0479">Metal-binding</keyword>
<keyword evidence="7" id="KW-0949">S-adenosyl-L-methionine</keyword>
<keyword evidence="6" id="KW-0004">4Fe-4S</keyword>
<dbReference type="InterPro" id="IPR003739">
    <property type="entry name" value="Lys_aminomutase/Glu_NH3_mut"/>
</dbReference>
<dbReference type="Gene3D" id="3.20.20.70">
    <property type="entry name" value="Aldolase class I"/>
    <property type="match status" value="1"/>
</dbReference>
<dbReference type="CDD" id="cd01335">
    <property type="entry name" value="Radical_SAM"/>
    <property type="match status" value="1"/>
</dbReference>
<dbReference type="SFLD" id="SFLDF00314">
    <property type="entry name" value="L-lysine_2_3-aminomutase_(yjeK"/>
    <property type="match status" value="1"/>
</dbReference>
<dbReference type="NCBIfam" id="TIGR03821">
    <property type="entry name" value="EFP_modif_epmB"/>
    <property type="match status" value="1"/>
</dbReference>
<evidence type="ECO:0000256" key="7">
    <source>
        <dbReference type="ARBA" id="ARBA00022691"/>
    </source>
</evidence>
<dbReference type="InterPro" id="IPR007197">
    <property type="entry name" value="rSAM"/>
</dbReference>
<evidence type="ECO:0000256" key="4">
    <source>
        <dbReference type="ARBA" id="ARBA00008703"/>
    </source>
</evidence>
<evidence type="ECO:0000256" key="8">
    <source>
        <dbReference type="ARBA" id="ARBA00022723"/>
    </source>
</evidence>
<reference evidence="15 16" key="2">
    <citation type="submission" date="2023-12" db="EMBL/GenBank/DDBJ databases">
        <authorList>
            <consortium name="Cladostephus spongiosus"/>
            <person name="Lorente B."/>
            <person name="Cabral C."/>
            <person name="Frias J."/>
            <person name="Faria J."/>
            <person name="Toubarro D."/>
        </authorList>
    </citation>
    <scope>NUCLEOTIDE SEQUENCE [LARGE SCALE GENOMIC DNA]</scope>
    <source>
        <strain evidence="15 16">ZMCS4</strain>
    </source>
</reference>
<keyword evidence="12" id="KW-0413">Isomerase</keyword>
<dbReference type="PROSITE" id="PS51918">
    <property type="entry name" value="RADICAL_SAM"/>
    <property type="match status" value="1"/>
</dbReference>
<dbReference type="Proteomes" id="UP001310248">
    <property type="component" value="Unassembled WGS sequence"/>
</dbReference>
<reference evidence="16" key="1">
    <citation type="submission" date="2023-07" db="EMBL/GenBank/DDBJ databases">
        <title>Draft genome sequence of Agarivorans aestuarii strain ZMCS4, a CAZymes producing bacteria isolated from the marine brown algae Clodostephus spongiosus.</title>
        <authorList>
            <person name="Lorente B."/>
            <person name="Cabral C."/>
            <person name="Frias J."/>
            <person name="Faria J."/>
            <person name="Toubarro D."/>
        </authorList>
    </citation>
    <scope>NUCLEOTIDE SEQUENCE [LARGE SCALE GENOMIC DNA]</scope>
    <source>
        <strain evidence="16">ZMCS4</strain>
    </source>
</reference>
<evidence type="ECO:0000256" key="1">
    <source>
        <dbReference type="ARBA" id="ARBA00001352"/>
    </source>
</evidence>
<evidence type="ECO:0000259" key="14">
    <source>
        <dbReference type="PROSITE" id="PS51918"/>
    </source>
</evidence>
<accession>A0ABU7FYS7</accession>
<keyword evidence="10" id="KW-0408">Iron</keyword>
<evidence type="ECO:0000256" key="11">
    <source>
        <dbReference type="ARBA" id="ARBA00023014"/>
    </source>
</evidence>
<evidence type="ECO:0000256" key="2">
    <source>
        <dbReference type="ARBA" id="ARBA00001933"/>
    </source>
</evidence>
<comment type="caution">
    <text evidence="15">The sequence shown here is derived from an EMBL/GenBank/DDBJ whole genome shotgun (WGS) entry which is preliminary data.</text>
</comment>
<comment type="similarity">
    <text evidence="4">Belongs to the radical SAM superfamily. KamA family.</text>
</comment>
<name>A0ABU7FYS7_9ALTE</name>
<dbReference type="SFLD" id="SFLDS00029">
    <property type="entry name" value="Radical_SAM"/>
    <property type="match status" value="1"/>
</dbReference>
<dbReference type="PANTHER" id="PTHR30538">
    <property type="entry name" value="LYSINE 2,3-AMINOMUTASE-RELATED"/>
    <property type="match status" value="1"/>
</dbReference>
<dbReference type="InterPro" id="IPR013785">
    <property type="entry name" value="Aldolase_TIM"/>
</dbReference>
<keyword evidence="9" id="KW-0663">Pyridoxal phosphate</keyword>
<evidence type="ECO:0000256" key="5">
    <source>
        <dbReference type="ARBA" id="ARBA00022363"/>
    </source>
</evidence>
<comment type="cofactor">
    <cofactor evidence="3">
        <name>[4Fe-4S] cluster</name>
        <dbReference type="ChEBI" id="CHEBI:49883"/>
    </cofactor>
</comment>
<evidence type="ECO:0000256" key="9">
    <source>
        <dbReference type="ARBA" id="ARBA00022898"/>
    </source>
</evidence>
<protein>
    <recommendedName>
        <fullName evidence="5">L-lysine 2,3-aminomutase</fullName>
    </recommendedName>
    <alternativeName>
        <fullName evidence="13">EF-P post-translational modification enzyme B</fullName>
    </alternativeName>
</protein>
<dbReference type="Pfam" id="PF04055">
    <property type="entry name" value="Radical_SAM"/>
    <property type="match status" value="1"/>
</dbReference>
<gene>
    <name evidence="15" type="primary">epmB</name>
    <name evidence="15" type="ORF">SNR37_000037</name>
</gene>
<dbReference type="InterPro" id="IPR022462">
    <property type="entry name" value="EpmB"/>
</dbReference>